<comment type="subcellular location">
    <subcellularLocation>
        <location evidence="5">Cytoplasm</location>
    </subcellularLocation>
</comment>
<dbReference type="Proteomes" id="UP000224634">
    <property type="component" value="Unassembled WGS sequence"/>
</dbReference>
<feature type="binding site" evidence="5">
    <location>
        <position position="371"/>
    </location>
    <ligand>
        <name>Zn(2+)</name>
        <dbReference type="ChEBI" id="CHEBI:29105"/>
    </ligand>
</feature>
<feature type="binding site" evidence="5">
    <location>
        <position position="342"/>
    </location>
    <ligand>
        <name>Zn(2+)</name>
        <dbReference type="ChEBI" id="CHEBI:29105"/>
    </ligand>
</feature>
<comment type="similarity">
    <text evidence="5">Belongs to the queuine tRNA-ribosyltransferase family. QTRT2 subfamily.</text>
</comment>
<dbReference type="GO" id="GO:0006400">
    <property type="term" value="P:tRNA modification"/>
    <property type="evidence" value="ECO:0007669"/>
    <property type="project" value="InterPro"/>
</dbReference>
<evidence type="ECO:0000256" key="5">
    <source>
        <dbReference type="HAMAP-Rule" id="MF_03043"/>
    </source>
</evidence>
<organism evidence="8 9">
    <name type="scientific">Polytolypa hystricis (strain UAMH7299)</name>
    <dbReference type="NCBI Taxonomy" id="1447883"/>
    <lineage>
        <taxon>Eukaryota</taxon>
        <taxon>Fungi</taxon>
        <taxon>Dikarya</taxon>
        <taxon>Ascomycota</taxon>
        <taxon>Pezizomycotina</taxon>
        <taxon>Eurotiomycetes</taxon>
        <taxon>Eurotiomycetidae</taxon>
        <taxon>Onygenales</taxon>
        <taxon>Onygenales incertae sedis</taxon>
        <taxon>Polytolypa</taxon>
    </lineage>
</organism>
<evidence type="ECO:0000256" key="2">
    <source>
        <dbReference type="ARBA" id="ARBA00022694"/>
    </source>
</evidence>
<comment type="subunit">
    <text evidence="5">Heterodimer of a catalytic subunit and an accessory subunit.</text>
</comment>
<feature type="binding site" evidence="5">
    <location>
        <position position="340"/>
    </location>
    <ligand>
        <name>Zn(2+)</name>
        <dbReference type="ChEBI" id="CHEBI:29105"/>
    </ligand>
</feature>
<dbReference type="STRING" id="1447883.A0A2B7Z1N4"/>
<evidence type="ECO:0000313" key="9">
    <source>
        <dbReference type="Proteomes" id="UP000224634"/>
    </source>
</evidence>
<keyword evidence="9" id="KW-1185">Reference proteome</keyword>
<evidence type="ECO:0000256" key="3">
    <source>
        <dbReference type="ARBA" id="ARBA00022723"/>
    </source>
</evidence>
<gene>
    <name evidence="8" type="ORF">AJ80_01105</name>
</gene>
<dbReference type="InterPro" id="IPR050852">
    <property type="entry name" value="Queuine_tRNA-ribosyltrfase"/>
</dbReference>
<accession>A0A2B7Z1N4</accession>
<feature type="domain" description="tRNA-guanine(15) transglycosylase-like" evidence="7">
    <location>
        <begin position="28"/>
        <end position="403"/>
    </location>
</feature>
<keyword evidence="4 5" id="KW-0862">Zinc</keyword>
<keyword evidence="3 5" id="KW-0479">Metal-binding</keyword>
<evidence type="ECO:0000256" key="6">
    <source>
        <dbReference type="SAM" id="MobiDB-lite"/>
    </source>
</evidence>
<dbReference type="Pfam" id="PF01702">
    <property type="entry name" value="TGT"/>
    <property type="match status" value="1"/>
</dbReference>
<feature type="compositionally biased region" description="Basic and acidic residues" evidence="6">
    <location>
        <begin position="464"/>
        <end position="476"/>
    </location>
</feature>
<protein>
    <recommendedName>
        <fullName evidence="5">Queuine tRNA-ribosyltransferase accessory subunit 2</fullName>
    </recommendedName>
    <alternativeName>
        <fullName evidence="5">Queuine tRNA-ribosyltransferase domain-containing protein 1</fullName>
    </alternativeName>
</protein>
<comment type="cofactor">
    <cofactor evidence="5">
        <name>Zn(2+)</name>
        <dbReference type="ChEBI" id="CHEBI:29105"/>
    </cofactor>
    <text evidence="5">Binds 1 zinc ion per subunit.</text>
</comment>
<dbReference type="EMBL" id="PDNA01000009">
    <property type="protein sequence ID" value="PGH27149.1"/>
    <property type="molecule type" value="Genomic_DNA"/>
</dbReference>
<dbReference type="HAMAP" id="MF_03043">
    <property type="entry name" value="QTRT2"/>
    <property type="match status" value="1"/>
</dbReference>
<dbReference type="GO" id="GO:0005737">
    <property type="term" value="C:cytoplasm"/>
    <property type="evidence" value="ECO:0007669"/>
    <property type="project" value="UniProtKB-SubCell"/>
</dbReference>
<reference evidence="8 9" key="1">
    <citation type="submission" date="2017-10" db="EMBL/GenBank/DDBJ databases">
        <title>Comparative genomics in systemic dimorphic fungi from Ajellomycetaceae.</title>
        <authorList>
            <person name="Munoz J.F."/>
            <person name="Mcewen J.G."/>
            <person name="Clay O.K."/>
            <person name="Cuomo C.A."/>
        </authorList>
    </citation>
    <scope>NUCLEOTIDE SEQUENCE [LARGE SCALE GENOMIC DNA]</scope>
    <source>
        <strain evidence="8 9">UAMH7299</strain>
    </source>
</reference>
<dbReference type="GO" id="GO:0046872">
    <property type="term" value="F:metal ion binding"/>
    <property type="evidence" value="ECO:0007669"/>
    <property type="project" value="UniProtKB-KW"/>
</dbReference>
<dbReference type="InterPro" id="IPR036511">
    <property type="entry name" value="TGT-like_sf"/>
</dbReference>
<dbReference type="PANTHER" id="PTHR46064">
    <property type="entry name" value="QUEUINE TRNA-RIBOSYLTRANSFERASE ACCESSORY SUBUNIT 2"/>
    <property type="match status" value="1"/>
</dbReference>
<evidence type="ECO:0000256" key="1">
    <source>
        <dbReference type="ARBA" id="ARBA00022490"/>
    </source>
</evidence>
<feature type="binding site" evidence="5">
    <location>
        <position position="345"/>
    </location>
    <ligand>
        <name>Zn(2+)</name>
        <dbReference type="ChEBI" id="CHEBI:29105"/>
    </ligand>
</feature>
<dbReference type="NCBIfam" id="TIGR00449">
    <property type="entry name" value="tgt_general"/>
    <property type="match status" value="1"/>
</dbReference>
<proteinExistence type="inferred from homology"/>
<dbReference type="OrthoDB" id="27601at2759"/>
<dbReference type="PANTHER" id="PTHR46064:SF1">
    <property type="entry name" value="QUEUINE TRNA-RIBOSYLTRANSFERASE ACCESSORY SUBUNIT 2"/>
    <property type="match status" value="1"/>
</dbReference>
<keyword evidence="1 5" id="KW-0963">Cytoplasm</keyword>
<dbReference type="GO" id="GO:0008479">
    <property type="term" value="F:tRNA-guanosine(34) queuine transglycosylase activity"/>
    <property type="evidence" value="ECO:0007669"/>
    <property type="project" value="UniProtKB-UniRule"/>
</dbReference>
<dbReference type="InterPro" id="IPR028592">
    <property type="entry name" value="QTRTD1"/>
</dbReference>
<evidence type="ECO:0000313" key="8">
    <source>
        <dbReference type="EMBL" id="PGH27149.1"/>
    </source>
</evidence>
<dbReference type="AlphaFoldDB" id="A0A2B7Z1N4"/>
<name>A0A2B7Z1N4_POLH7</name>
<dbReference type="InterPro" id="IPR002616">
    <property type="entry name" value="tRNA_ribo_trans-like"/>
</dbReference>
<dbReference type="SUPFAM" id="SSF51713">
    <property type="entry name" value="tRNA-guanine transglycosylase"/>
    <property type="match status" value="1"/>
</dbReference>
<dbReference type="Gene3D" id="3.20.20.105">
    <property type="entry name" value="Queuine tRNA-ribosyltransferase-like"/>
    <property type="match status" value="1"/>
</dbReference>
<evidence type="ECO:0000256" key="4">
    <source>
        <dbReference type="ARBA" id="ARBA00022833"/>
    </source>
</evidence>
<evidence type="ECO:0000259" key="7">
    <source>
        <dbReference type="Pfam" id="PF01702"/>
    </source>
</evidence>
<dbReference type="FunFam" id="3.20.20.105:FF:000007">
    <property type="entry name" value="Queuine tRNA-ribosyltransferase accessory subunit 2"/>
    <property type="match status" value="1"/>
</dbReference>
<comment type="function">
    <text evidence="5">Non-catalytic subunit of the queuine tRNA-ribosyltransferase (TGT) that catalyzes the base-exchange of a guanine (G) residue with queuine (Q) at position 34 (anticodon wobble position) in tRNAs with GU(N) anticodons (tRNA-Asp, -Asn, -His and -Tyr), resulting in the hypermodified nucleoside queuosine (7-(((4,5-cis-dihydroxy-2-cyclopenten-1-yl)amino)methyl)-7-deazaguanosine).</text>
</comment>
<feature type="region of interest" description="Disordered" evidence="6">
    <location>
        <begin position="423"/>
        <end position="476"/>
    </location>
</feature>
<keyword evidence="2 5" id="KW-0819">tRNA processing</keyword>
<comment type="caution">
    <text evidence="8">The sequence shown here is derived from an EMBL/GenBank/DDBJ whole genome shotgun (WGS) entry which is preliminary data.</text>
</comment>
<feature type="compositionally biased region" description="Basic and acidic residues" evidence="6">
    <location>
        <begin position="442"/>
        <end position="452"/>
    </location>
</feature>
<sequence length="476" mass="52431">MQAGSLAELPDEMFSFTLLNATPAVLAPRLGRLAIAGRKIIQTPAYVGIMSRGALPHITQDMMETNMSVGGLYAGLEDFIEKGPKNVPPIYKIPTGPHESALRKFICQNEDPVLILGPRRVPPVYTPTPNSANSITILTSVGFRQLEAEEYADAIEKLQPDMAIGLADIVPGSKPGVKRRDRMVDRTHAWMRDAMDKLYGPEKEATTPLRTLFLAPLLPLEGEVQNFYLQDLEDEMKDHIGGFAVYDASSVAVVPESMSSLVRFSLSEPATPQQVLREVALGVDMTAIPFISKASDSGIALDFVFPNPTETDVSGTPRPMGFDMWPEEHAADSSPLGKGCECYACQKYTRAYIRHLLSAKEMLAWTLLQVHNHHVMDNFFAAIRKSIEKGTFAQDIQKFESTYDSEMPAQSGQGPRIRGYQFRSEFGAPKKNPKQYGLLDDAAEKFGSERESAAPTPEVDAADLESRGFAEKTDQL</sequence>